<reference evidence="2" key="1">
    <citation type="journal article" date="2017" name="Genome Biol.">
        <title>Comparative genomics reveals high biological diversity and specific adaptations in the industrially and medically important fungal genus Aspergillus.</title>
        <authorList>
            <person name="de Vries R.P."/>
            <person name="Riley R."/>
            <person name="Wiebenga A."/>
            <person name="Aguilar-Osorio G."/>
            <person name="Amillis S."/>
            <person name="Uchima C.A."/>
            <person name="Anderluh G."/>
            <person name="Asadollahi M."/>
            <person name="Askin M."/>
            <person name="Barry K."/>
            <person name="Battaglia E."/>
            <person name="Bayram O."/>
            <person name="Benocci T."/>
            <person name="Braus-Stromeyer S.A."/>
            <person name="Caldana C."/>
            <person name="Canovas D."/>
            <person name="Cerqueira G.C."/>
            <person name="Chen F."/>
            <person name="Chen W."/>
            <person name="Choi C."/>
            <person name="Clum A."/>
            <person name="Dos Santos R.A."/>
            <person name="Damasio A.R."/>
            <person name="Diallinas G."/>
            <person name="Emri T."/>
            <person name="Fekete E."/>
            <person name="Flipphi M."/>
            <person name="Freyberg S."/>
            <person name="Gallo A."/>
            <person name="Gournas C."/>
            <person name="Habgood R."/>
            <person name="Hainaut M."/>
            <person name="Harispe M.L."/>
            <person name="Henrissat B."/>
            <person name="Hilden K.S."/>
            <person name="Hope R."/>
            <person name="Hossain A."/>
            <person name="Karabika E."/>
            <person name="Karaffa L."/>
            <person name="Karanyi Z."/>
            <person name="Krasevec N."/>
            <person name="Kuo A."/>
            <person name="Kusch H."/>
            <person name="LaButti K."/>
            <person name="Lagendijk E.L."/>
            <person name="Lapidus A."/>
            <person name="Levasseur A."/>
            <person name="Lindquist E."/>
            <person name="Lipzen A."/>
            <person name="Logrieco A.F."/>
            <person name="MacCabe A."/>
            <person name="Maekelae M.R."/>
            <person name="Malavazi I."/>
            <person name="Melin P."/>
            <person name="Meyer V."/>
            <person name="Mielnichuk N."/>
            <person name="Miskei M."/>
            <person name="Molnar A.P."/>
            <person name="Mule G."/>
            <person name="Ngan C.Y."/>
            <person name="Orejas M."/>
            <person name="Orosz E."/>
            <person name="Ouedraogo J.P."/>
            <person name="Overkamp K.M."/>
            <person name="Park H.-S."/>
            <person name="Perrone G."/>
            <person name="Piumi F."/>
            <person name="Punt P.J."/>
            <person name="Ram A.F."/>
            <person name="Ramon A."/>
            <person name="Rauscher S."/>
            <person name="Record E."/>
            <person name="Riano-Pachon D.M."/>
            <person name="Robert V."/>
            <person name="Roehrig J."/>
            <person name="Ruller R."/>
            <person name="Salamov A."/>
            <person name="Salih N.S."/>
            <person name="Samson R.A."/>
            <person name="Sandor E."/>
            <person name="Sanguinetti M."/>
            <person name="Schuetze T."/>
            <person name="Sepcic K."/>
            <person name="Shelest E."/>
            <person name="Sherlock G."/>
            <person name="Sophianopoulou V."/>
            <person name="Squina F.M."/>
            <person name="Sun H."/>
            <person name="Susca A."/>
            <person name="Todd R.B."/>
            <person name="Tsang A."/>
            <person name="Unkles S.E."/>
            <person name="van de Wiele N."/>
            <person name="van Rossen-Uffink D."/>
            <person name="Oliveira J.V."/>
            <person name="Vesth T.C."/>
            <person name="Visser J."/>
            <person name="Yu J.-H."/>
            <person name="Zhou M."/>
            <person name="Andersen M.R."/>
            <person name="Archer D.B."/>
            <person name="Baker S.E."/>
            <person name="Benoit I."/>
            <person name="Brakhage A.A."/>
            <person name="Braus G.H."/>
            <person name="Fischer R."/>
            <person name="Frisvad J.C."/>
            <person name="Goldman G.H."/>
            <person name="Houbraken J."/>
            <person name="Oakley B."/>
            <person name="Pocsi I."/>
            <person name="Scazzocchio C."/>
            <person name="Seiboth B."/>
            <person name="vanKuyk P.A."/>
            <person name="Wortman J."/>
            <person name="Dyer P.S."/>
            <person name="Grigoriev I.V."/>
        </authorList>
    </citation>
    <scope>NUCLEOTIDE SEQUENCE [LARGE SCALE GENOMIC DNA]</scope>
    <source>
        <strain evidence="2">CBS 101740 / IMI 381727 / IBT 21946</strain>
    </source>
</reference>
<protein>
    <submittedName>
        <fullName evidence="1">Uncharacterized protein</fullName>
    </submittedName>
</protein>
<dbReference type="GeneID" id="93577767"/>
<keyword evidence="2" id="KW-1185">Reference proteome</keyword>
<accession>A0A1L9US05</accession>
<dbReference type="EMBL" id="KV878681">
    <property type="protein sequence ID" value="OJJ74411.1"/>
    <property type="molecule type" value="Genomic_DNA"/>
</dbReference>
<dbReference type="AlphaFoldDB" id="A0A1L9US05"/>
<dbReference type="OrthoDB" id="10599826at2759"/>
<dbReference type="Proteomes" id="UP000184499">
    <property type="component" value="Unassembled WGS sequence"/>
</dbReference>
<dbReference type="VEuPathDB" id="FungiDB:ASPBRDRAFT_448353"/>
<organism evidence="1 2">
    <name type="scientific">Aspergillus brasiliensis (strain CBS 101740 / IMI 381727 / IBT 21946)</name>
    <dbReference type="NCBI Taxonomy" id="767769"/>
    <lineage>
        <taxon>Eukaryota</taxon>
        <taxon>Fungi</taxon>
        <taxon>Dikarya</taxon>
        <taxon>Ascomycota</taxon>
        <taxon>Pezizomycotina</taxon>
        <taxon>Eurotiomycetes</taxon>
        <taxon>Eurotiomycetidae</taxon>
        <taxon>Eurotiales</taxon>
        <taxon>Aspergillaceae</taxon>
        <taxon>Aspergillus</taxon>
        <taxon>Aspergillus subgen. Circumdati</taxon>
    </lineage>
</organism>
<name>A0A1L9US05_ASPBC</name>
<proteinExistence type="predicted"/>
<dbReference type="RefSeq" id="XP_067481659.1">
    <property type="nucleotide sequence ID" value="XM_067625279.1"/>
</dbReference>
<evidence type="ECO:0000313" key="1">
    <source>
        <dbReference type="EMBL" id="OJJ74411.1"/>
    </source>
</evidence>
<sequence>MVKRPNWICLVDRPCLRCGPTSASKCGPHMTRYYYPGSIIPLALSFWVGLTCQKEQSTMALTGNDWRSARGLLSKINANLNYTPGCGPAGLLLRSINRSIQHPPC</sequence>
<evidence type="ECO:0000313" key="2">
    <source>
        <dbReference type="Proteomes" id="UP000184499"/>
    </source>
</evidence>
<gene>
    <name evidence="1" type="ORF">ASPBRDRAFT_448353</name>
</gene>